<keyword evidence="11" id="KW-1185">Reference proteome</keyword>
<evidence type="ECO:0000256" key="4">
    <source>
        <dbReference type="ARBA" id="ARBA00022490"/>
    </source>
</evidence>
<evidence type="ECO:0000256" key="6">
    <source>
        <dbReference type="SAM" id="MobiDB-lite"/>
    </source>
</evidence>
<dbReference type="Pfam" id="PF21981">
    <property type="entry name" value="RecX_HTH3"/>
    <property type="match status" value="1"/>
</dbReference>
<organism evidence="10 11">
    <name type="scientific">Kitasatospora viridis</name>
    <dbReference type="NCBI Taxonomy" id="281105"/>
    <lineage>
        <taxon>Bacteria</taxon>
        <taxon>Bacillati</taxon>
        <taxon>Actinomycetota</taxon>
        <taxon>Actinomycetes</taxon>
        <taxon>Kitasatosporales</taxon>
        <taxon>Streptomycetaceae</taxon>
        <taxon>Kitasatospora</taxon>
    </lineage>
</organism>
<feature type="region of interest" description="Disordered" evidence="6">
    <location>
        <begin position="1"/>
        <end position="163"/>
    </location>
</feature>
<evidence type="ECO:0000313" key="10">
    <source>
        <dbReference type="EMBL" id="TWF97632.1"/>
    </source>
</evidence>
<evidence type="ECO:0000256" key="2">
    <source>
        <dbReference type="ARBA" id="ARBA00009695"/>
    </source>
</evidence>
<feature type="compositionally biased region" description="Basic and acidic residues" evidence="6">
    <location>
        <begin position="198"/>
        <end position="210"/>
    </location>
</feature>
<dbReference type="Gene3D" id="1.10.10.10">
    <property type="entry name" value="Winged helix-like DNA-binding domain superfamily/Winged helix DNA-binding domain"/>
    <property type="match status" value="2"/>
</dbReference>
<accession>A0A561UE33</accession>
<comment type="similarity">
    <text evidence="2 5">Belongs to the RecX family.</text>
</comment>
<dbReference type="PANTHER" id="PTHR33602:SF1">
    <property type="entry name" value="REGULATORY PROTEIN RECX FAMILY PROTEIN"/>
    <property type="match status" value="1"/>
</dbReference>
<dbReference type="PANTHER" id="PTHR33602">
    <property type="entry name" value="REGULATORY PROTEIN RECX FAMILY PROTEIN"/>
    <property type="match status" value="1"/>
</dbReference>
<reference evidence="10 11" key="1">
    <citation type="submission" date="2019-06" db="EMBL/GenBank/DDBJ databases">
        <title>Sequencing the genomes of 1000 actinobacteria strains.</title>
        <authorList>
            <person name="Klenk H.-P."/>
        </authorList>
    </citation>
    <scope>NUCLEOTIDE SEQUENCE [LARGE SCALE GENOMIC DNA]</scope>
    <source>
        <strain evidence="10 11">DSM 44826</strain>
    </source>
</reference>
<name>A0A561UE33_9ACTN</name>
<comment type="subcellular location">
    <subcellularLocation>
        <location evidence="1 5">Cytoplasm</location>
    </subcellularLocation>
</comment>
<feature type="domain" description="RecX first three-helical" evidence="9">
    <location>
        <begin position="214"/>
        <end position="252"/>
    </location>
</feature>
<dbReference type="RefSeq" id="WP_246213401.1">
    <property type="nucleotide sequence ID" value="NZ_VIWT01000001.1"/>
</dbReference>
<dbReference type="AlphaFoldDB" id="A0A561UE33"/>
<dbReference type="HAMAP" id="MF_01114">
    <property type="entry name" value="RecX"/>
    <property type="match status" value="1"/>
</dbReference>
<keyword evidence="4 5" id="KW-0963">Cytoplasm</keyword>
<feature type="compositionally biased region" description="Low complexity" evidence="6">
    <location>
        <begin position="115"/>
        <end position="145"/>
    </location>
</feature>
<feature type="region of interest" description="Disordered" evidence="6">
    <location>
        <begin position="178"/>
        <end position="210"/>
    </location>
</feature>
<feature type="compositionally biased region" description="Basic and acidic residues" evidence="6">
    <location>
        <begin position="1"/>
        <end position="33"/>
    </location>
</feature>
<feature type="domain" description="RecX second three-helical" evidence="7">
    <location>
        <begin position="260"/>
        <end position="300"/>
    </location>
</feature>
<protein>
    <recommendedName>
        <fullName evidence="3 5">Regulatory protein RecX</fullName>
    </recommendedName>
</protein>
<evidence type="ECO:0000259" key="7">
    <source>
        <dbReference type="Pfam" id="PF02631"/>
    </source>
</evidence>
<dbReference type="InterPro" id="IPR053926">
    <property type="entry name" value="RecX_HTH_1st"/>
</dbReference>
<dbReference type="InterPro" id="IPR053925">
    <property type="entry name" value="RecX_HTH_3rd"/>
</dbReference>
<gene>
    <name evidence="5" type="primary">recX</name>
    <name evidence="10" type="ORF">FHX73_111418</name>
</gene>
<dbReference type="GO" id="GO:0005737">
    <property type="term" value="C:cytoplasm"/>
    <property type="evidence" value="ECO:0007669"/>
    <property type="project" value="UniProtKB-SubCell"/>
</dbReference>
<evidence type="ECO:0000259" key="9">
    <source>
        <dbReference type="Pfam" id="PF21982"/>
    </source>
</evidence>
<dbReference type="InterPro" id="IPR036388">
    <property type="entry name" value="WH-like_DNA-bd_sf"/>
</dbReference>
<evidence type="ECO:0000256" key="5">
    <source>
        <dbReference type="HAMAP-Rule" id="MF_01114"/>
    </source>
</evidence>
<dbReference type="InterPro" id="IPR053924">
    <property type="entry name" value="RecX_HTH_2nd"/>
</dbReference>
<dbReference type="Pfam" id="PF21982">
    <property type="entry name" value="RecX_HTH1"/>
    <property type="match status" value="1"/>
</dbReference>
<sequence length="377" mass="40548">MRSERGPGAGERPDRSEWDVEAKGEEEGERPDWVVDGPRAGRRGAAGPAGGGPFDRAVEPAEPSAGRVRPVGQGSAGGGRTGRARRVTEPAPGAPTVRPIGEWAAAERRPRRARAQAPEPAEAPTADRGAAGWVAEAEAELAAESARSRGRRSARPARPVVDPQVEPVADWVAEAEAELAADSARSRRRRGGRAAAGEPRERAPQAETDPAARARDICLRLLTGTARTRKQLADALRKREIPDEVAEEVLSRFEEVGLIDDTAFAAAWVESRHAGRGLARRALARELRTRGVDGAVVEEAVARLDPDDEAAAARDLVDRKLRATTGLDRQVRIRRLVGVLARRGYAEGLAFRVVREALDAEGESTEELEEWAFDSSE</sequence>
<dbReference type="Pfam" id="PF02631">
    <property type="entry name" value="RecX_HTH2"/>
    <property type="match status" value="1"/>
</dbReference>
<dbReference type="InterPro" id="IPR003783">
    <property type="entry name" value="Regulatory_RecX"/>
</dbReference>
<evidence type="ECO:0000313" key="11">
    <source>
        <dbReference type="Proteomes" id="UP000317940"/>
    </source>
</evidence>
<evidence type="ECO:0000259" key="8">
    <source>
        <dbReference type="Pfam" id="PF21981"/>
    </source>
</evidence>
<feature type="domain" description="RecX third three-helical" evidence="8">
    <location>
        <begin position="307"/>
        <end position="353"/>
    </location>
</feature>
<proteinExistence type="inferred from homology"/>
<dbReference type="NCBIfam" id="NF001061">
    <property type="entry name" value="PRK00117.5-1"/>
    <property type="match status" value="1"/>
</dbReference>
<comment type="function">
    <text evidence="5">Modulates RecA activity.</text>
</comment>
<evidence type="ECO:0000256" key="3">
    <source>
        <dbReference type="ARBA" id="ARBA00018111"/>
    </source>
</evidence>
<dbReference type="EMBL" id="VIWT01000001">
    <property type="protein sequence ID" value="TWF97632.1"/>
    <property type="molecule type" value="Genomic_DNA"/>
</dbReference>
<dbReference type="Proteomes" id="UP000317940">
    <property type="component" value="Unassembled WGS sequence"/>
</dbReference>
<comment type="caution">
    <text evidence="10">The sequence shown here is derived from an EMBL/GenBank/DDBJ whole genome shotgun (WGS) entry which is preliminary data.</text>
</comment>
<dbReference type="GO" id="GO:0006282">
    <property type="term" value="P:regulation of DNA repair"/>
    <property type="evidence" value="ECO:0007669"/>
    <property type="project" value="UniProtKB-UniRule"/>
</dbReference>
<evidence type="ECO:0000256" key="1">
    <source>
        <dbReference type="ARBA" id="ARBA00004496"/>
    </source>
</evidence>